<keyword evidence="2" id="KW-1185">Reference proteome</keyword>
<dbReference type="Proteomes" id="UP001175271">
    <property type="component" value="Unassembled WGS sequence"/>
</dbReference>
<proteinExistence type="predicted"/>
<name>A0AA39HLW9_9BILA</name>
<dbReference type="AlphaFoldDB" id="A0AA39HLW9"/>
<protein>
    <submittedName>
        <fullName evidence="1">Uncharacterized protein</fullName>
    </submittedName>
</protein>
<comment type="caution">
    <text evidence="1">The sequence shown here is derived from an EMBL/GenBank/DDBJ whole genome shotgun (WGS) entry which is preliminary data.</text>
</comment>
<organism evidence="1 2">
    <name type="scientific">Steinernema hermaphroditum</name>
    <dbReference type="NCBI Taxonomy" id="289476"/>
    <lineage>
        <taxon>Eukaryota</taxon>
        <taxon>Metazoa</taxon>
        <taxon>Ecdysozoa</taxon>
        <taxon>Nematoda</taxon>
        <taxon>Chromadorea</taxon>
        <taxon>Rhabditida</taxon>
        <taxon>Tylenchina</taxon>
        <taxon>Panagrolaimomorpha</taxon>
        <taxon>Strongyloidoidea</taxon>
        <taxon>Steinernematidae</taxon>
        <taxon>Steinernema</taxon>
    </lineage>
</organism>
<accession>A0AA39HLW9</accession>
<dbReference type="EMBL" id="JAUCMV010000003">
    <property type="protein sequence ID" value="KAK0408293.1"/>
    <property type="molecule type" value="Genomic_DNA"/>
</dbReference>
<evidence type="ECO:0000313" key="1">
    <source>
        <dbReference type="EMBL" id="KAK0408293.1"/>
    </source>
</evidence>
<gene>
    <name evidence="1" type="ORF">QR680_003872</name>
</gene>
<reference evidence="1" key="1">
    <citation type="submission" date="2023-06" db="EMBL/GenBank/DDBJ databases">
        <title>Genomic analysis of the entomopathogenic nematode Steinernema hermaphroditum.</title>
        <authorList>
            <person name="Schwarz E.M."/>
            <person name="Heppert J.K."/>
            <person name="Baniya A."/>
            <person name="Schwartz H.T."/>
            <person name="Tan C.-H."/>
            <person name="Antoshechkin I."/>
            <person name="Sternberg P.W."/>
            <person name="Goodrich-Blair H."/>
            <person name="Dillman A.R."/>
        </authorList>
    </citation>
    <scope>NUCLEOTIDE SEQUENCE</scope>
    <source>
        <strain evidence="1">PS9179</strain>
        <tissue evidence="1">Whole animal</tissue>
    </source>
</reference>
<sequence>MTLKRLGCADDSIFERPKAIENSTRDVIVRASIAPLIKEVRSGRKQRQKCTCYGTSLERHKTGEFLCEDLFKLLDPMAHLLREFDPRAHFGRLSC</sequence>
<evidence type="ECO:0000313" key="2">
    <source>
        <dbReference type="Proteomes" id="UP001175271"/>
    </source>
</evidence>